<dbReference type="eggNOG" id="KOG0350">
    <property type="taxonomic scope" value="Eukaryota"/>
</dbReference>
<sequence length="109" mass="11247">MGIESFFPVQVAAWLETIGPGAFERNICVNSSLHAPPFPSTIGAHPLPCSLPPPQRRQTCDGGKLVAVAVAVAASQERSPARYPTPLPSSALPSTIDGKVGSPVSTQSA</sequence>
<keyword evidence="3" id="KW-1185">Reference proteome</keyword>
<dbReference type="STRING" id="4533.J3KVD8"/>
<organism evidence="2">
    <name type="scientific">Oryza brachyantha</name>
    <name type="common">malo sina</name>
    <dbReference type="NCBI Taxonomy" id="4533"/>
    <lineage>
        <taxon>Eukaryota</taxon>
        <taxon>Viridiplantae</taxon>
        <taxon>Streptophyta</taxon>
        <taxon>Embryophyta</taxon>
        <taxon>Tracheophyta</taxon>
        <taxon>Spermatophyta</taxon>
        <taxon>Magnoliopsida</taxon>
        <taxon>Liliopsida</taxon>
        <taxon>Poales</taxon>
        <taxon>Poaceae</taxon>
        <taxon>BOP clade</taxon>
        <taxon>Oryzoideae</taxon>
        <taxon>Oryzeae</taxon>
        <taxon>Oryzinae</taxon>
        <taxon>Oryza</taxon>
    </lineage>
</organism>
<dbReference type="HOGENOM" id="CLU_2188038_0_0_1"/>
<protein>
    <submittedName>
        <fullName evidence="2">Uncharacterized protein</fullName>
    </submittedName>
</protein>
<evidence type="ECO:0000256" key="1">
    <source>
        <dbReference type="SAM" id="MobiDB-lite"/>
    </source>
</evidence>
<name>J3KVD8_ORYBR</name>
<reference evidence="2" key="1">
    <citation type="submission" date="2015-06" db="UniProtKB">
        <authorList>
            <consortium name="EnsemblPlants"/>
        </authorList>
    </citation>
    <scope>IDENTIFICATION</scope>
</reference>
<evidence type="ECO:0000313" key="3">
    <source>
        <dbReference type="Proteomes" id="UP000006038"/>
    </source>
</evidence>
<accession>J3KVD8</accession>
<evidence type="ECO:0000313" key="2">
    <source>
        <dbReference type="EnsemblPlants" id="OB0153G10010.1"/>
    </source>
</evidence>
<dbReference type="Gramene" id="OB0153G10010.1">
    <property type="protein sequence ID" value="OB0153G10010.1"/>
    <property type="gene ID" value="OB0153G10010"/>
</dbReference>
<dbReference type="EnsemblPlants" id="OB0153G10010.1">
    <property type="protein sequence ID" value="OB0153G10010.1"/>
    <property type="gene ID" value="OB0153G10010"/>
</dbReference>
<dbReference type="AlphaFoldDB" id="J3KVD8"/>
<dbReference type="Proteomes" id="UP000006038">
    <property type="component" value="Unassembled WGS sequence"/>
</dbReference>
<proteinExistence type="predicted"/>
<feature type="region of interest" description="Disordered" evidence="1">
    <location>
        <begin position="74"/>
        <end position="109"/>
    </location>
</feature>